<keyword evidence="4" id="KW-0175">Coiled coil</keyword>
<dbReference type="EnsemblMetazoa" id="G6999.5">
    <property type="protein sequence ID" value="G6999.5:cds"/>
    <property type="gene ID" value="G6999"/>
</dbReference>
<dbReference type="SMART" id="SM00110">
    <property type="entry name" value="C1Q"/>
    <property type="match status" value="1"/>
</dbReference>
<evidence type="ECO:0000256" key="4">
    <source>
        <dbReference type="SAM" id="Coils"/>
    </source>
</evidence>
<dbReference type="PRINTS" id="PR00007">
    <property type="entry name" value="COMPLEMNTC1Q"/>
</dbReference>
<dbReference type="InterPro" id="IPR050822">
    <property type="entry name" value="Cerebellin_Synaptic_Org"/>
</dbReference>
<evidence type="ECO:0000256" key="1">
    <source>
        <dbReference type="ARBA" id="ARBA00004613"/>
    </source>
</evidence>
<dbReference type="OrthoDB" id="6102353at2759"/>
<feature type="domain" description="C1q" evidence="5">
    <location>
        <begin position="58"/>
        <end position="202"/>
    </location>
</feature>
<keyword evidence="7" id="KW-1185">Reference proteome</keyword>
<dbReference type="InterPro" id="IPR001073">
    <property type="entry name" value="C1q_dom"/>
</dbReference>
<name>A0A8W8NND7_MAGGI</name>
<evidence type="ECO:0000259" key="5">
    <source>
        <dbReference type="PROSITE" id="PS50871"/>
    </source>
</evidence>
<dbReference type="Gene3D" id="2.60.120.40">
    <property type="match status" value="1"/>
</dbReference>
<reference evidence="6" key="1">
    <citation type="submission" date="2022-08" db="UniProtKB">
        <authorList>
            <consortium name="EnsemblMetazoa"/>
        </authorList>
    </citation>
    <scope>IDENTIFICATION</scope>
    <source>
        <strain evidence="6">05x7-T-G4-1.051#20</strain>
    </source>
</reference>
<dbReference type="InterPro" id="IPR008983">
    <property type="entry name" value="Tumour_necrosis_fac-like_dom"/>
</dbReference>
<organism evidence="6 7">
    <name type="scientific">Magallana gigas</name>
    <name type="common">Pacific oyster</name>
    <name type="synonym">Crassostrea gigas</name>
    <dbReference type="NCBI Taxonomy" id="29159"/>
    <lineage>
        <taxon>Eukaryota</taxon>
        <taxon>Metazoa</taxon>
        <taxon>Spiralia</taxon>
        <taxon>Lophotrochozoa</taxon>
        <taxon>Mollusca</taxon>
        <taxon>Bivalvia</taxon>
        <taxon>Autobranchia</taxon>
        <taxon>Pteriomorphia</taxon>
        <taxon>Ostreida</taxon>
        <taxon>Ostreoidea</taxon>
        <taxon>Ostreidae</taxon>
        <taxon>Magallana</taxon>
    </lineage>
</organism>
<dbReference type="PANTHER" id="PTHR22923">
    <property type="entry name" value="CEREBELLIN-RELATED"/>
    <property type="match status" value="1"/>
</dbReference>
<feature type="coiled-coil region" evidence="4">
    <location>
        <begin position="32"/>
        <end position="59"/>
    </location>
</feature>
<evidence type="ECO:0000313" key="6">
    <source>
        <dbReference type="EnsemblMetazoa" id="G6999.5:cds"/>
    </source>
</evidence>
<keyword evidence="3" id="KW-0732">Signal</keyword>
<dbReference type="AlphaFoldDB" id="A0A8W8NND7"/>
<protein>
    <recommendedName>
        <fullName evidence="5">C1q domain-containing protein</fullName>
    </recommendedName>
</protein>
<dbReference type="Proteomes" id="UP000005408">
    <property type="component" value="Unassembled WGS sequence"/>
</dbReference>
<evidence type="ECO:0000256" key="3">
    <source>
        <dbReference type="ARBA" id="ARBA00022729"/>
    </source>
</evidence>
<comment type="subcellular location">
    <subcellularLocation>
        <location evidence="1">Secreted</location>
    </subcellularLocation>
</comment>
<evidence type="ECO:0000256" key="2">
    <source>
        <dbReference type="ARBA" id="ARBA00022525"/>
    </source>
</evidence>
<sequence>MLFILLLLGSVDCYLMNNPEPPSSEHTLAEQVQMLMEQVIHLQNDVTDLKNQISVLNAKDLSIAFFTYLKNDLVNVTKGTTLSFSGIRTNIGNAYDPVHGIFVAPASGSYNFAFSGSAQPASQDHGLHIFLKKNGVSEMYVFFDHNSHEWIQHGGSVVLHLNKGDRVWLEVGDRWGSNILGGSRAADNAYHSHFSGFLVQAD</sequence>
<dbReference type="PANTHER" id="PTHR22923:SF116">
    <property type="entry name" value="C1Q DOMAIN-CONTAINING PROTEIN"/>
    <property type="match status" value="1"/>
</dbReference>
<proteinExistence type="predicted"/>
<dbReference type="PROSITE" id="PS50871">
    <property type="entry name" value="C1Q"/>
    <property type="match status" value="1"/>
</dbReference>
<evidence type="ECO:0000313" key="7">
    <source>
        <dbReference type="Proteomes" id="UP000005408"/>
    </source>
</evidence>
<dbReference type="GO" id="GO:0005576">
    <property type="term" value="C:extracellular region"/>
    <property type="evidence" value="ECO:0007669"/>
    <property type="project" value="UniProtKB-SubCell"/>
</dbReference>
<dbReference type="OMA" id="HGLHIFL"/>
<dbReference type="Pfam" id="PF00386">
    <property type="entry name" value="C1q"/>
    <property type="match status" value="1"/>
</dbReference>
<dbReference type="SUPFAM" id="SSF49842">
    <property type="entry name" value="TNF-like"/>
    <property type="match status" value="1"/>
</dbReference>
<accession>A0A8W8NND7</accession>
<keyword evidence="2" id="KW-0964">Secreted</keyword>